<feature type="non-terminal residue" evidence="2">
    <location>
        <position position="1"/>
    </location>
</feature>
<feature type="region of interest" description="Disordered" evidence="1">
    <location>
        <begin position="1"/>
        <end position="25"/>
    </location>
</feature>
<feature type="region of interest" description="Disordered" evidence="1">
    <location>
        <begin position="57"/>
        <end position="132"/>
    </location>
</feature>
<dbReference type="AlphaFoldDB" id="A0A6J4HCS8"/>
<dbReference type="EMBL" id="CADCTG010000067">
    <property type="protein sequence ID" value="CAA9220847.1"/>
    <property type="molecule type" value="Genomic_DNA"/>
</dbReference>
<feature type="non-terminal residue" evidence="2">
    <location>
        <position position="132"/>
    </location>
</feature>
<accession>A0A6J4HCS8</accession>
<gene>
    <name evidence="2" type="ORF">AVDCRST_MAG08-618</name>
</gene>
<name>A0A6J4HCS8_9PROT</name>
<evidence type="ECO:0000313" key="2">
    <source>
        <dbReference type="EMBL" id="CAA9220847.1"/>
    </source>
</evidence>
<organism evidence="2">
    <name type="scientific">uncultured Acetobacteraceae bacterium</name>
    <dbReference type="NCBI Taxonomy" id="169975"/>
    <lineage>
        <taxon>Bacteria</taxon>
        <taxon>Pseudomonadati</taxon>
        <taxon>Pseudomonadota</taxon>
        <taxon>Alphaproteobacteria</taxon>
        <taxon>Acetobacterales</taxon>
        <taxon>Acetobacteraceae</taxon>
        <taxon>environmental samples</taxon>
    </lineage>
</organism>
<evidence type="ECO:0000256" key="1">
    <source>
        <dbReference type="SAM" id="MobiDB-lite"/>
    </source>
</evidence>
<feature type="compositionally biased region" description="Low complexity" evidence="1">
    <location>
        <begin position="10"/>
        <end position="24"/>
    </location>
</feature>
<proteinExistence type="predicted"/>
<sequence>GQRIRGPHDAPLAARAGAGPRLGAVGHAPLVAPARHFCPVAAADDLVRALGRAARRRVARGNGGLDRASPQRGAAAGDDRPVLPPHRRRHAGHPRGLCESGMAPDGCDSGREDHICSAGTGLGARGSPDSGL</sequence>
<protein>
    <submittedName>
        <fullName evidence="2">Succinate dehydrogenase hydrophobic membrane anchor protein</fullName>
    </submittedName>
</protein>
<reference evidence="2" key="1">
    <citation type="submission" date="2020-02" db="EMBL/GenBank/DDBJ databases">
        <authorList>
            <person name="Meier V. D."/>
        </authorList>
    </citation>
    <scope>NUCLEOTIDE SEQUENCE</scope>
    <source>
        <strain evidence="2">AVDCRST_MAG08</strain>
    </source>
</reference>